<evidence type="ECO:0000313" key="1">
    <source>
        <dbReference type="EMBL" id="MFD2277332.1"/>
    </source>
</evidence>
<dbReference type="Proteomes" id="UP001597297">
    <property type="component" value="Unassembled WGS sequence"/>
</dbReference>
<gene>
    <name evidence="1" type="ORF">ACFSQZ_12700</name>
</gene>
<dbReference type="EMBL" id="JBHUJC010000041">
    <property type="protein sequence ID" value="MFD2277332.1"/>
    <property type="molecule type" value="Genomic_DNA"/>
</dbReference>
<comment type="caution">
    <text evidence="1">The sequence shown here is derived from an EMBL/GenBank/DDBJ whole genome shotgun (WGS) entry which is preliminary data.</text>
</comment>
<sequence length="217" mass="24098">MVSPVYASNLDKDAEVVSLEGEKIELLVVEPATVFATKKGGRRLGVYPIDTKLQLLGMTDKGYKVKGQATHSLVTGWVSPSKLAAKDPKFIENLKKHYEREMQIRELIANSEVAIGMTAAEVAQAIGEPTKKESKQTKDGMTGTWEYSKGRERKMYTNTVDPSTGQVYRKFSHIVYEETEKLTIEFEDDVVSSIASMENAGVPNVKVIVPPVIFGYY</sequence>
<proteinExistence type="predicted"/>
<organism evidence="1 2">
    <name type="scientific">Rubritalea spongiae</name>
    <dbReference type="NCBI Taxonomy" id="430797"/>
    <lineage>
        <taxon>Bacteria</taxon>
        <taxon>Pseudomonadati</taxon>
        <taxon>Verrucomicrobiota</taxon>
        <taxon>Verrucomicrobiia</taxon>
        <taxon>Verrucomicrobiales</taxon>
        <taxon>Rubritaleaceae</taxon>
        <taxon>Rubritalea</taxon>
    </lineage>
</organism>
<accession>A0ABW5E4Q8</accession>
<protein>
    <recommendedName>
        <fullName evidence="3">DUF4412 domain-containing protein</fullName>
    </recommendedName>
</protein>
<keyword evidence="2" id="KW-1185">Reference proteome</keyword>
<name>A0ABW5E4Q8_9BACT</name>
<evidence type="ECO:0000313" key="2">
    <source>
        <dbReference type="Proteomes" id="UP001597297"/>
    </source>
</evidence>
<reference evidence="2" key="1">
    <citation type="journal article" date="2019" name="Int. J. Syst. Evol. Microbiol.">
        <title>The Global Catalogue of Microorganisms (GCM) 10K type strain sequencing project: providing services to taxonomists for standard genome sequencing and annotation.</title>
        <authorList>
            <consortium name="The Broad Institute Genomics Platform"/>
            <consortium name="The Broad Institute Genome Sequencing Center for Infectious Disease"/>
            <person name="Wu L."/>
            <person name="Ma J."/>
        </authorList>
    </citation>
    <scope>NUCLEOTIDE SEQUENCE [LARGE SCALE GENOMIC DNA]</scope>
    <source>
        <strain evidence="2">JCM 16545</strain>
    </source>
</reference>
<evidence type="ECO:0008006" key="3">
    <source>
        <dbReference type="Google" id="ProtNLM"/>
    </source>
</evidence>